<comment type="caution">
    <text evidence="2">The sequence shown here is derived from an EMBL/GenBank/DDBJ whole genome shotgun (WGS) entry which is preliminary data.</text>
</comment>
<dbReference type="EMBL" id="CAXAMM010037446">
    <property type="protein sequence ID" value="CAK9077137.1"/>
    <property type="molecule type" value="Genomic_DNA"/>
</dbReference>
<dbReference type="InterPro" id="IPR043472">
    <property type="entry name" value="Macro_dom-like"/>
</dbReference>
<evidence type="ECO:0000313" key="3">
    <source>
        <dbReference type="Proteomes" id="UP001642464"/>
    </source>
</evidence>
<dbReference type="GO" id="GO:0016829">
    <property type="term" value="F:lyase activity"/>
    <property type="evidence" value="ECO:0007669"/>
    <property type="project" value="UniProtKB-KW"/>
</dbReference>
<dbReference type="SUPFAM" id="SSF52949">
    <property type="entry name" value="Macro domain-like"/>
    <property type="match status" value="1"/>
</dbReference>
<feature type="compositionally biased region" description="Acidic residues" evidence="1">
    <location>
        <begin position="237"/>
        <end position="253"/>
    </location>
</feature>
<evidence type="ECO:0000313" key="2">
    <source>
        <dbReference type="EMBL" id="CAK9077137.1"/>
    </source>
</evidence>
<gene>
    <name evidence="2" type="ORF">SCF082_LOCUS37050</name>
</gene>
<dbReference type="Proteomes" id="UP001642464">
    <property type="component" value="Unassembled WGS sequence"/>
</dbReference>
<protein>
    <submittedName>
        <fullName evidence="2">Isocitrate lyase</fullName>
    </submittedName>
</protein>
<keyword evidence="3" id="KW-1185">Reference proteome</keyword>
<organism evidence="2 3">
    <name type="scientific">Durusdinium trenchii</name>
    <dbReference type="NCBI Taxonomy" id="1381693"/>
    <lineage>
        <taxon>Eukaryota</taxon>
        <taxon>Sar</taxon>
        <taxon>Alveolata</taxon>
        <taxon>Dinophyceae</taxon>
        <taxon>Suessiales</taxon>
        <taxon>Symbiodiniaceae</taxon>
        <taxon>Durusdinium</taxon>
    </lineage>
</organism>
<keyword evidence="2" id="KW-0456">Lyase</keyword>
<feature type="compositionally biased region" description="Gly residues" evidence="1">
    <location>
        <begin position="273"/>
        <end position="287"/>
    </location>
</feature>
<proteinExistence type="predicted"/>
<sequence length="348" mass="37415">MVLIVFFGLLGPEPAPILLVITNVNVGAQGAVRHVDAIARLRAERLNELDLVTLVRALIRCMVACWRSLNAGFCGSAPLEVEEKLALTVTEIPYEVLQIFQMPYVAGSAGWLTRLHAALLHTVPPGWRAAGYRSVSMPTLCTGGIGIPVQFVAVAAVRSVYWDFCAHPTDPMRVRLCCFELGHLRMARAAGTEGKQEKCEIFGDAVKMEVLDHFYRPEVAEAGRLCGRSDGVGEGEVTPEDLPLSDEDPEDMLGLEPGALPSGGKWDLREAGQRGGQTGRKGLDGGSAGMMTGDVSGNVDHWDGLAGRDSLGRPISRRARGGEAARAAEGAQLDRLVLKLEVLKQEIL</sequence>
<evidence type="ECO:0000256" key="1">
    <source>
        <dbReference type="SAM" id="MobiDB-lite"/>
    </source>
</evidence>
<name>A0ABP0PNN1_9DINO</name>
<accession>A0ABP0PNN1</accession>
<feature type="region of interest" description="Disordered" evidence="1">
    <location>
        <begin position="226"/>
        <end position="287"/>
    </location>
</feature>
<reference evidence="2 3" key="1">
    <citation type="submission" date="2024-02" db="EMBL/GenBank/DDBJ databases">
        <authorList>
            <person name="Chen Y."/>
            <person name="Shah S."/>
            <person name="Dougan E. K."/>
            <person name="Thang M."/>
            <person name="Chan C."/>
        </authorList>
    </citation>
    <scope>NUCLEOTIDE SEQUENCE [LARGE SCALE GENOMIC DNA]</scope>
</reference>